<evidence type="ECO:0000256" key="7">
    <source>
        <dbReference type="ARBA" id="ARBA00023004"/>
    </source>
</evidence>
<dbReference type="InterPro" id="IPR050364">
    <property type="entry name" value="Cytochrome_P450_fung"/>
</dbReference>
<sequence>MFYLTTAIPILILAILYVRNFIKKRRDNPAGLPFPPGPPRLPIVGNLFGIKDLGAQWLTYAEWSKRYGDLLYIEILGQKILVINSEQVAEDLLDKRSQNYSDRPQVPMVTLMGWEFNVGFIPYGSSWRKHRKAMHQALNQTAMLGYRGIQLNKVHQLVRNILHVPDSMEAHLRTFTASTIMTIVYGYEMAPRNDLFASIADRASEMLTNCFFPGAALVNTFPVLQHLPEWFPGAGFKHYAKICRKLTRELRDLPFNYVRKQMAEGIAPHSMVSEMLEKNEEEVVIKSVAGTTYAAAVETSSSALSAFMMAMVMFPEVQKKAQAEVDRTTGGSRMPDFGDRPSMIYLEATYREVLRWCQVTPLGVPHMTTGHDVYKGYFVPKGLDTIVFANIWSMTHNETKYPDPMRFMPERFIGVDGQLTDDIGEQQYGFGRRICVGKYLAEASVWIAMVSILAVFDAKKAKDEQGREIDVVPEYTPGVIIHPKPYPFCITPRSPRAAQLVQQTEVDDCS</sequence>
<evidence type="ECO:0000256" key="4">
    <source>
        <dbReference type="ARBA" id="ARBA00022617"/>
    </source>
</evidence>
<dbReference type="Pfam" id="PF00067">
    <property type="entry name" value="p450"/>
    <property type="match status" value="1"/>
</dbReference>
<keyword evidence="4 9" id="KW-0349">Heme</keyword>
<dbReference type="PRINTS" id="PR00463">
    <property type="entry name" value="EP450I"/>
</dbReference>
<dbReference type="PANTHER" id="PTHR46300:SF7">
    <property type="entry name" value="P450, PUTATIVE (EUROFUNG)-RELATED"/>
    <property type="match status" value="1"/>
</dbReference>
<evidence type="ECO:0000256" key="5">
    <source>
        <dbReference type="ARBA" id="ARBA00022723"/>
    </source>
</evidence>
<comment type="caution">
    <text evidence="10">The sequence shown here is derived from an EMBL/GenBank/DDBJ whole genome shotgun (WGS) entry which is preliminary data.</text>
</comment>
<dbReference type="PANTHER" id="PTHR46300">
    <property type="entry name" value="P450, PUTATIVE (EUROFUNG)-RELATED-RELATED"/>
    <property type="match status" value="1"/>
</dbReference>
<dbReference type="InterPro" id="IPR036396">
    <property type="entry name" value="Cyt_P450_sf"/>
</dbReference>
<dbReference type="Gene3D" id="1.10.630.10">
    <property type="entry name" value="Cytochrome P450"/>
    <property type="match status" value="1"/>
</dbReference>
<dbReference type="GO" id="GO:0016705">
    <property type="term" value="F:oxidoreductase activity, acting on paired donors, with incorporation or reduction of molecular oxygen"/>
    <property type="evidence" value="ECO:0007669"/>
    <property type="project" value="InterPro"/>
</dbReference>
<proteinExistence type="inferred from homology"/>
<evidence type="ECO:0000313" key="11">
    <source>
        <dbReference type="Proteomes" id="UP001194468"/>
    </source>
</evidence>
<organism evidence="10 11">
    <name type="scientific">Boletus edulis BED1</name>
    <dbReference type="NCBI Taxonomy" id="1328754"/>
    <lineage>
        <taxon>Eukaryota</taxon>
        <taxon>Fungi</taxon>
        <taxon>Dikarya</taxon>
        <taxon>Basidiomycota</taxon>
        <taxon>Agaricomycotina</taxon>
        <taxon>Agaricomycetes</taxon>
        <taxon>Agaricomycetidae</taxon>
        <taxon>Boletales</taxon>
        <taxon>Boletineae</taxon>
        <taxon>Boletaceae</taxon>
        <taxon>Boletoideae</taxon>
        <taxon>Boletus</taxon>
    </lineage>
</organism>
<name>A0AAD4BWY3_BOLED</name>
<feature type="binding site" description="axial binding residue" evidence="9">
    <location>
        <position position="435"/>
    </location>
    <ligand>
        <name>heme</name>
        <dbReference type="ChEBI" id="CHEBI:30413"/>
    </ligand>
    <ligandPart>
        <name>Fe</name>
        <dbReference type="ChEBI" id="CHEBI:18248"/>
    </ligandPart>
</feature>
<dbReference type="Proteomes" id="UP001194468">
    <property type="component" value="Unassembled WGS sequence"/>
</dbReference>
<evidence type="ECO:0000256" key="8">
    <source>
        <dbReference type="ARBA" id="ARBA00023033"/>
    </source>
</evidence>
<dbReference type="GO" id="GO:0005506">
    <property type="term" value="F:iron ion binding"/>
    <property type="evidence" value="ECO:0007669"/>
    <property type="project" value="InterPro"/>
</dbReference>
<dbReference type="InterPro" id="IPR001128">
    <property type="entry name" value="Cyt_P450"/>
</dbReference>
<comment type="cofactor">
    <cofactor evidence="1 9">
        <name>heme</name>
        <dbReference type="ChEBI" id="CHEBI:30413"/>
    </cofactor>
</comment>
<dbReference type="GO" id="GO:0004497">
    <property type="term" value="F:monooxygenase activity"/>
    <property type="evidence" value="ECO:0007669"/>
    <property type="project" value="UniProtKB-KW"/>
</dbReference>
<keyword evidence="5 9" id="KW-0479">Metal-binding</keyword>
<comment type="similarity">
    <text evidence="3">Belongs to the cytochrome P450 family.</text>
</comment>
<keyword evidence="6" id="KW-0560">Oxidoreductase</keyword>
<evidence type="ECO:0000313" key="10">
    <source>
        <dbReference type="EMBL" id="KAF8442212.1"/>
    </source>
</evidence>
<evidence type="ECO:0000256" key="3">
    <source>
        <dbReference type="ARBA" id="ARBA00010617"/>
    </source>
</evidence>
<reference evidence="10" key="1">
    <citation type="submission" date="2019-10" db="EMBL/GenBank/DDBJ databases">
        <authorList>
            <consortium name="DOE Joint Genome Institute"/>
            <person name="Kuo A."/>
            <person name="Miyauchi S."/>
            <person name="Kiss E."/>
            <person name="Drula E."/>
            <person name="Kohler A."/>
            <person name="Sanchez-Garcia M."/>
            <person name="Andreopoulos B."/>
            <person name="Barry K.W."/>
            <person name="Bonito G."/>
            <person name="Buee M."/>
            <person name="Carver A."/>
            <person name="Chen C."/>
            <person name="Cichocki N."/>
            <person name="Clum A."/>
            <person name="Culley D."/>
            <person name="Crous P.W."/>
            <person name="Fauchery L."/>
            <person name="Girlanda M."/>
            <person name="Hayes R."/>
            <person name="Keri Z."/>
            <person name="LaButti K."/>
            <person name="Lipzen A."/>
            <person name="Lombard V."/>
            <person name="Magnuson J."/>
            <person name="Maillard F."/>
            <person name="Morin E."/>
            <person name="Murat C."/>
            <person name="Nolan M."/>
            <person name="Ohm R."/>
            <person name="Pangilinan J."/>
            <person name="Pereira M."/>
            <person name="Perotto S."/>
            <person name="Peter M."/>
            <person name="Riley R."/>
            <person name="Sitrit Y."/>
            <person name="Stielow B."/>
            <person name="Szollosi G."/>
            <person name="Zifcakova L."/>
            <person name="Stursova M."/>
            <person name="Spatafora J.W."/>
            <person name="Tedersoo L."/>
            <person name="Vaario L.-M."/>
            <person name="Yamada A."/>
            <person name="Yan M."/>
            <person name="Wang P."/>
            <person name="Xu J."/>
            <person name="Bruns T."/>
            <person name="Baldrian P."/>
            <person name="Vilgalys R."/>
            <person name="Henrissat B."/>
            <person name="Grigoriev I.V."/>
            <person name="Hibbett D."/>
            <person name="Nagy L.G."/>
            <person name="Martin F.M."/>
        </authorList>
    </citation>
    <scope>NUCLEOTIDE SEQUENCE</scope>
    <source>
        <strain evidence="10">BED1</strain>
    </source>
</reference>
<dbReference type="EMBL" id="WHUW01000009">
    <property type="protein sequence ID" value="KAF8442212.1"/>
    <property type="molecule type" value="Genomic_DNA"/>
</dbReference>
<keyword evidence="8 10" id="KW-0503">Monooxygenase</keyword>
<accession>A0AAD4BWY3</accession>
<keyword evidence="11" id="KW-1185">Reference proteome</keyword>
<gene>
    <name evidence="10" type="ORF">L210DRAFT_3398228</name>
</gene>
<evidence type="ECO:0000256" key="1">
    <source>
        <dbReference type="ARBA" id="ARBA00001971"/>
    </source>
</evidence>
<comment type="pathway">
    <text evidence="2">Secondary metabolite biosynthesis.</text>
</comment>
<dbReference type="SUPFAM" id="SSF48264">
    <property type="entry name" value="Cytochrome P450"/>
    <property type="match status" value="1"/>
</dbReference>
<evidence type="ECO:0000256" key="2">
    <source>
        <dbReference type="ARBA" id="ARBA00005179"/>
    </source>
</evidence>
<protein>
    <submittedName>
        <fullName evidence="10">CyP450 monooxygenase</fullName>
    </submittedName>
</protein>
<dbReference type="GO" id="GO:0020037">
    <property type="term" value="F:heme binding"/>
    <property type="evidence" value="ECO:0007669"/>
    <property type="project" value="InterPro"/>
</dbReference>
<dbReference type="CDD" id="cd11065">
    <property type="entry name" value="CYP64-like"/>
    <property type="match status" value="1"/>
</dbReference>
<keyword evidence="7 9" id="KW-0408">Iron</keyword>
<dbReference type="AlphaFoldDB" id="A0AAD4BWY3"/>
<reference evidence="10" key="2">
    <citation type="journal article" date="2020" name="Nat. Commun.">
        <title>Large-scale genome sequencing of mycorrhizal fungi provides insights into the early evolution of symbiotic traits.</title>
        <authorList>
            <person name="Miyauchi S."/>
            <person name="Kiss E."/>
            <person name="Kuo A."/>
            <person name="Drula E."/>
            <person name="Kohler A."/>
            <person name="Sanchez-Garcia M."/>
            <person name="Morin E."/>
            <person name="Andreopoulos B."/>
            <person name="Barry K.W."/>
            <person name="Bonito G."/>
            <person name="Buee M."/>
            <person name="Carver A."/>
            <person name="Chen C."/>
            <person name="Cichocki N."/>
            <person name="Clum A."/>
            <person name="Culley D."/>
            <person name="Crous P.W."/>
            <person name="Fauchery L."/>
            <person name="Girlanda M."/>
            <person name="Hayes R.D."/>
            <person name="Keri Z."/>
            <person name="LaButti K."/>
            <person name="Lipzen A."/>
            <person name="Lombard V."/>
            <person name="Magnuson J."/>
            <person name="Maillard F."/>
            <person name="Murat C."/>
            <person name="Nolan M."/>
            <person name="Ohm R.A."/>
            <person name="Pangilinan J."/>
            <person name="Pereira M.F."/>
            <person name="Perotto S."/>
            <person name="Peter M."/>
            <person name="Pfister S."/>
            <person name="Riley R."/>
            <person name="Sitrit Y."/>
            <person name="Stielow J.B."/>
            <person name="Szollosi G."/>
            <person name="Zifcakova L."/>
            <person name="Stursova M."/>
            <person name="Spatafora J.W."/>
            <person name="Tedersoo L."/>
            <person name="Vaario L.M."/>
            <person name="Yamada A."/>
            <person name="Yan M."/>
            <person name="Wang P."/>
            <person name="Xu J."/>
            <person name="Bruns T."/>
            <person name="Baldrian P."/>
            <person name="Vilgalys R."/>
            <person name="Dunand C."/>
            <person name="Henrissat B."/>
            <person name="Grigoriev I.V."/>
            <person name="Hibbett D."/>
            <person name="Nagy L.G."/>
            <person name="Martin F.M."/>
        </authorList>
    </citation>
    <scope>NUCLEOTIDE SEQUENCE</scope>
    <source>
        <strain evidence="10">BED1</strain>
    </source>
</reference>
<evidence type="ECO:0000256" key="6">
    <source>
        <dbReference type="ARBA" id="ARBA00023002"/>
    </source>
</evidence>
<dbReference type="InterPro" id="IPR002401">
    <property type="entry name" value="Cyt_P450_E_grp-I"/>
</dbReference>
<evidence type="ECO:0000256" key="9">
    <source>
        <dbReference type="PIRSR" id="PIRSR602401-1"/>
    </source>
</evidence>